<dbReference type="Pfam" id="PF00512">
    <property type="entry name" value="HisKA"/>
    <property type="match status" value="1"/>
</dbReference>
<feature type="domain" description="Histidine kinase" evidence="8">
    <location>
        <begin position="383"/>
        <end position="593"/>
    </location>
</feature>
<dbReference type="PROSITE" id="PS50109">
    <property type="entry name" value="HIS_KIN"/>
    <property type="match status" value="1"/>
</dbReference>
<dbReference type="EMBL" id="NWTC01000025">
    <property type="protein sequence ID" value="PDT45059.1"/>
    <property type="molecule type" value="Genomic_DNA"/>
</dbReference>
<organism evidence="10 11">
    <name type="scientific">Rhizobium fredii</name>
    <name type="common">Sinorhizobium fredii</name>
    <dbReference type="NCBI Taxonomy" id="380"/>
    <lineage>
        <taxon>Bacteria</taxon>
        <taxon>Pseudomonadati</taxon>
        <taxon>Pseudomonadota</taxon>
        <taxon>Alphaproteobacteria</taxon>
        <taxon>Hyphomicrobiales</taxon>
        <taxon>Rhizobiaceae</taxon>
        <taxon>Sinorhizobium/Ensifer group</taxon>
        <taxon>Sinorhizobium</taxon>
    </lineage>
</organism>
<dbReference type="PANTHER" id="PTHR43047">
    <property type="entry name" value="TWO-COMPONENT HISTIDINE PROTEIN KINASE"/>
    <property type="match status" value="1"/>
</dbReference>
<reference evidence="10 11" key="1">
    <citation type="submission" date="2017-09" db="EMBL/GenBank/DDBJ databases">
        <title>Comparative genomics of rhizobia isolated from Phaseolus vulgaris in China.</title>
        <authorList>
            <person name="Tong W."/>
        </authorList>
    </citation>
    <scope>NUCLEOTIDE SEQUENCE [LARGE SCALE GENOMIC DNA]</scope>
    <source>
        <strain evidence="10 11">PCH1</strain>
    </source>
</reference>
<feature type="domain" description="Response regulatory" evidence="9">
    <location>
        <begin position="618"/>
        <end position="734"/>
    </location>
</feature>
<dbReference type="SUPFAM" id="SSF52172">
    <property type="entry name" value="CheY-like"/>
    <property type="match status" value="1"/>
</dbReference>
<dbReference type="PRINTS" id="PR00344">
    <property type="entry name" value="BCTRLSENSOR"/>
</dbReference>
<evidence type="ECO:0000259" key="9">
    <source>
        <dbReference type="PROSITE" id="PS50110"/>
    </source>
</evidence>
<dbReference type="InterPro" id="IPR003594">
    <property type="entry name" value="HATPase_dom"/>
</dbReference>
<keyword evidence="4" id="KW-0808">Transferase</keyword>
<evidence type="ECO:0000313" key="11">
    <source>
        <dbReference type="Proteomes" id="UP000220353"/>
    </source>
</evidence>
<dbReference type="InterPro" id="IPR036890">
    <property type="entry name" value="HATPase_C_sf"/>
</dbReference>
<name>A0A2A6LSF1_RHIFR</name>
<dbReference type="CDD" id="cd00156">
    <property type="entry name" value="REC"/>
    <property type="match status" value="1"/>
</dbReference>
<dbReference type="GO" id="GO:0005886">
    <property type="term" value="C:plasma membrane"/>
    <property type="evidence" value="ECO:0007669"/>
    <property type="project" value="TreeGrafter"/>
</dbReference>
<dbReference type="SMART" id="SM00387">
    <property type="entry name" value="HATPase_c"/>
    <property type="match status" value="1"/>
</dbReference>
<dbReference type="Pfam" id="PF12860">
    <property type="entry name" value="PAS_7"/>
    <property type="match status" value="2"/>
</dbReference>
<dbReference type="InterPro" id="IPR004358">
    <property type="entry name" value="Sig_transdc_His_kin-like_C"/>
</dbReference>
<dbReference type="SMART" id="SM00388">
    <property type="entry name" value="HisKA"/>
    <property type="match status" value="1"/>
</dbReference>
<dbReference type="Pfam" id="PF02518">
    <property type="entry name" value="HATPase_c"/>
    <property type="match status" value="1"/>
</dbReference>
<evidence type="ECO:0000259" key="8">
    <source>
        <dbReference type="PROSITE" id="PS50109"/>
    </source>
</evidence>
<feature type="coiled-coil region" evidence="7">
    <location>
        <begin position="64"/>
        <end position="102"/>
    </location>
</feature>
<evidence type="ECO:0000256" key="6">
    <source>
        <dbReference type="PROSITE-ProRule" id="PRU00169"/>
    </source>
</evidence>
<sequence>MTRISNWLIDPADNPERNTAKLLTIAEVLMRQVEQASGERGVAYEQFQRAALLEDRVRQRTSDLESTLKILNETNARLAEANRAAERARRNLADAIEAVEEGFALFDASEILVMYNSRFCCDLQDVRATLRPGLSFADYIKACSRSRFLALPKGEGPADWMATRMQRHRTRSVFQVALAGDRWLQVSEQPTSDGGTVVLQTDVTEIIRMERSERGRMLDDQARLIHATLEHINQGICIFDAAGRLVGWNERLRLLLDIPVTVLRTGTGFDTLQRWMQRDGELLSSITPSELFSWAVQQEQRPPLFLEIRRTSGVMLVVFAEETPDRGFVMSFSDVTRERLAIQAMQRANASLEARVAARTEDLRAALADAERANSTRARFVAAASHDLLQPLSAAKLFVASARDETEDERAGGTLDKAHKALASVEAILGALLDISRLDEAVVEISPVRLAPLFAQLTDEFAPMAERKGLRLAILPCALTVFSDPTYLRRILQNLISNAIRYTRTGRVLVGPRRLPGGVRIEVHDTGLGIAPEDQRAIFREFHRLNASASASEGLGLGLAIVERACALLGHRLTLHSTPGRGTCFAIELEQAPARAVASYPCGDAIEDGATGDVGDRIALLVENDEELRHAISLVLERRGITVLEVASGEEALELVDEMGIVPDLYLVDQQLGDGLTGIETLTALKLRHGDRPARIITADRTLSVRDACAAAEIEIIYKPLDPEVLDAFVTRGG</sequence>
<keyword evidence="3 6" id="KW-0597">Phosphoprotein</keyword>
<dbReference type="Gene3D" id="3.30.450.20">
    <property type="entry name" value="PAS domain"/>
    <property type="match status" value="2"/>
</dbReference>
<comment type="catalytic activity">
    <reaction evidence="1">
        <text>ATP + protein L-histidine = ADP + protein N-phospho-L-histidine.</text>
        <dbReference type="EC" id="2.7.13.3"/>
    </reaction>
</comment>
<keyword evidence="5 10" id="KW-0418">Kinase</keyword>
<dbReference type="InterPro" id="IPR005467">
    <property type="entry name" value="His_kinase_dom"/>
</dbReference>
<dbReference type="CDD" id="cd00075">
    <property type="entry name" value="HATPase"/>
    <property type="match status" value="1"/>
</dbReference>
<proteinExistence type="predicted"/>
<dbReference type="InterPro" id="IPR001789">
    <property type="entry name" value="Sig_transdc_resp-reg_receiver"/>
</dbReference>
<dbReference type="Gene3D" id="3.40.50.2300">
    <property type="match status" value="1"/>
</dbReference>
<dbReference type="RefSeq" id="WP_097587570.1">
    <property type="nucleotide sequence ID" value="NZ_NWTC01000025.1"/>
</dbReference>
<dbReference type="GO" id="GO:0009927">
    <property type="term" value="F:histidine phosphotransfer kinase activity"/>
    <property type="evidence" value="ECO:0007669"/>
    <property type="project" value="TreeGrafter"/>
</dbReference>
<protein>
    <recommendedName>
        <fullName evidence="2">histidine kinase</fullName>
        <ecNumber evidence="2">2.7.13.3</ecNumber>
    </recommendedName>
</protein>
<evidence type="ECO:0000313" key="10">
    <source>
        <dbReference type="EMBL" id="PDT45059.1"/>
    </source>
</evidence>
<evidence type="ECO:0000256" key="7">
    <source>
        <dbReference type="SAM" id="Coils"/>
    </source>
</evidence>
<evidence type="ECO:0000256" key="2">
    <source>
        <dbReference type="ARBA" id="ARBA00012438"/>
    </source>
</evidence>
<feature type="modified residue" description="4-aspartylphosphate" evidence="6">
    <location>
        <position position="669"/>
    </location>
</feature>
<dbReference type="InterPro" id="IPR011006">
    <property type="entry name" value="CheY-like_superfamily"/>
</dbReference>
<dbReference type="CDD" id="cd00082">
    <property type="entry name" value="HisKA"/>
    <property type="match status" value="1"/>
</dbReference>
<dbReference type="FunFam" id="3.30.565.10:FF:000049">
    <property type="entry name" value="Two-component sensor histidine kinase"/>
    <property type="match status" value="1"/>
</dbReference>
<gene>
    <name evidence="10" type="ORF">CO661_25810</name>
</gene>
<dbReference type="Gene3D" id="3.30.565.10">
    <property type="entry name" value="Histidine kinase-like ATPase, C-terminal domain"/>
    <property type="match status" value="1"/>
</dbReference>
<dbReference type="PANTHER" id="PTHR43047:SF9">
    <property type="entry name" value="HISTIDINE KINASE"/>
    <property type="match status" value="1"/>
</dbReference>
<dbReference type="SMART" id="SM00448">
    <property type="entry name" value="REC"/>
    <property type="match status" value="1"/>
</dbReference>
<evidence type="ECO:0000256" key="5">
    <source>
        <dbReference type="ARBA" id="ARBA00022777"/>
    </source>
</evidence>
<evidence type="ECO:0000256" key="4">
    <source>
        <dbReference type="ARBA" id="ARBA00022679"/>
    </source>
</evidence>
<dbReference type="Pfam" id="PF00072">
    <property type="entry name" value="Response_reg"/>
    <property type="match status" value="1"/>
</dbReference>
<dbReference type="SUPFAM" id="SSF55874">
    <property type="entry name" value="ATPase domain of HSP90 chaperone/DNA topoisomerase II/histidine kinase"/>
    <property type="match status" value="1"/>
</dbReference>
<evidence type="ECO:0000256" key="3">
    <source>
        <dbReference type="ARBA" id="ARBA00022553"/>
    </source>
</evidence>
<dbReference type="SUPFAM" id="SSF47384">
    <property type="entry name" value="Homodimeric domain of signal transducing histidine kinase"/>
    <property type="match status" value="1"/>
</dbReference>
<dbReference type="EC" id="2.7.13.3" evidence="2"/>
<keyword evidence="7" id="KW-0175">Coiled coil</keyword>
<comment type="caution">
    <text evidence="10">The sequence shown here is derived from an EMBL/GenBank/DDBJ whole genome shotgun (WGS) entry which is preliminary data.</text>
</comment>
<dbReference type="Proteomes" id="UP000220353">
    <property type="component" value="Unassembled WGS sequence"/>
</dbReference>
<dbReference type="Gene3D" id="1.10.287.130">
    <property type="match status" value="1"/>
</dbReference>
<dbReference type="GO" id="GO:0000155">
    <property type="term" value="F:phosphorelay sensor kinase activity"/>
    <property type="evidence" value="ECO:0007669"/>
    <property type="project" value="InterPro"/>
</dbReference>
<evidence type="ECO:0000256" key="1">
    <source>
        <dbReference type="ARBA" id="ARBA00000085"/>
    </source>
</evidence>
<dbReference type="InterPro" id="IPR003661">
    <property type="entry name" value="HisK_dim/P_dom"/>
</dbReference>
<accession>A0A2A6LSF1</accession>
<dbReference type="InterPro" id="IPR036097">
    <property type="entry name" value="HisK_dim/P_sf"/>
</dbReference>
<dbReference type="AlphaFoldDB" id="A0A2A6LSF1"/>
<dbReference type="PROSITE" id="PS50110">
    <property type="entry name" value="RESPONSE_REGULATORY"/>
    <property type="match status" value="1"/>
</dbReference>